<dbReference type="Proteomes" id="UP000051412">
    <property type="component" value="Unassembled WGS sequence"/>
</dbReference>
<dbReference type="STRING" id="1423782.FD32_GL001240"/>
<evidence type="ECO:0008006" key="4">
    <source>
        <dbReference type="Google" id="ProtNLM"/>
    </source>
</evidence>
<evidence type="ECO:0000313" key="2">
    <source>
        <dbReference type="EMBL" id="KRM24827.1"/>
    </source>
</evidence>
<feature type="coiled-coil region" evidence="1">
    <location>
        <begin position="159"/>
        <end position="239"/>
    </location>
</feature>
<dbReference type="AlphaFoldDB" id="A0A0R1X9T0"/>
<comment type="caution">
    <text evidence="2">The sequence shown here is derived from an EMBL/GenBank/DDBJ whole genome shotgun (WGS) entry which is preliminary data.</text>
</comment>
<gene>
    <name evidence="2" type="ORF">FD32_GL001240</name>
</gene>
<evidence type="ECO:0000313" key="3">
    <source>
        <dbReference type="Proteomes" id="UP000051412"/>
    </source>
</evidence>
<evidence type="ECO:0000256" key="1">
    <source>
        <dbReference type="SAM" id="Coils"/>
    </source>
</evidence>
<protein>
    <recommendedName>
        <fullName evidence="4">Exonuclease SbcC</fullName>
    </recommendedName>
</protein>
<proteinExistence type="predicted"/>
<organism evidence="2 3">
    <name type="scientific">Limosilactobacillus panis DSM 6035</name>
    <dbReference type="NCBI Taxonomy" id="1423782"/>
    <lineage>
        <taxon>Bacteria</taxon>
        <taxon>Bacillati</taxon>
        <taxon>Bacillota</taxon>
        <taxon>Bacilli</taxon>
        <taxon>Lactobacillales</taxon>
        <taxon>Lactobacillaceae</taxon>
        <taxon>Limosilactobacillus</taxon>
    </lineage>
</organism>
<name>A0A0R1X9T0_9LACO</name>
<keyword evidence="1" id="KW-0175">Coiled coil</keyword>
<dbReference type="PATRIC" id="fig|1423782.4.peg.1293"/>
<dbReference type="EMBL" id="AZGM01000143">
    <property type="protein sequence ID" value="KRM24827.1"/>
    <property type="molecule type" value="Genomic_DNA"/>
</dbReference>
<reference evidence="2 3" key="1">
    <citation type="journal article" date="2015" name="Genome Announc.">
        <title>Expanding the biotechnology potential of lactobacilli through comparative genomics of 213 strains and associated genera.</title>
        <authorList>
            <person name="Sun Z."/>
            <person name="Harris H.M."/>
            <person name="McCann A."/>
            <person name="Guo C."/>
            <person name="Argimon S."/>
            <person name="Zhang W."/>
            <person name="Yang X."/>
            <person name="Jeffery I.B."/>
            <person name="Cooney J.C."/>
            <person name="Kagawa T.F."/>
            <person name="Liu W."/>
            <person name="Song Y."/>
            <person name="Salvetti E."/>
            <person name="Wrobel A."/>
            <person name="Rasinkangas P."/>
            <person name="Parkhill J."/>
            <person name="Rea M.C."/>
            <person name="O'Sullivan O."/>
            <person name="Ritari J."/>
            <person name="Douillard F.P."/>
            <person name="Paul Ross R."/>
            <person name="Yang R."/>
            <person name="Briner A.E."/>
            <person name="Felis G.E."/>
            <person name="de Vos W.M."/>
            <person name="Barrangou R."/>
            <person name="Klaenhammer T.R."/>
            <person name="Caufield P.W."/>
            <person name="Cui Y."/>
            <person name="Zhang H."/>
            <person name="O'Toole P.W."/>
        </authorList>
    </citation>
    <scope>NUCLEOTIDE SEQUENCE [LARGE SCALE GENOMIC DNA]</scope>
    <source>
        <strain evidence="2 3">DSM 6035</strain>
    </source>
</reference>
<keyword evidence="3" id="KW-1185">Reference proteome</keyword>
<accession>A0A0R1X9T0</accession>
<sequence>MIDEKHENKAVDISSLIERQIAAKIKYLQELNEAVDAHHDREVYQLLDNQRYAKEIEHREQQPNNQGVMSLVNDLADQLSNYLSVKLIKYLGKTYPFFYYEEYQTGHYRIYFGNWWDRRQFGELDVLNVRFSFDQTEYAKLQKSFELAKDNKRYNSDRIEKISSENDRLQGLIDHQREREEERQSVESQLEEINARSGLFESNKNKETRQELVDQLQKLEDEEQEARTASKTIHENEQVVLSLSKENTILSYEQKSIIDTFGSFEDFELANRNLYADYLASLEGGNSEEGKVSADEQ</sequence>
<dbReference type="RefSeq" id="WP_047768867.1">
    <property type="nucleotide sequence ID" value="NZ_AZGM01000143.1"/>
</dbReference>
<dbReference type="OrthoDB" id="2248290at2"/>